<keyword evidence="4" id="KW-0479">Metal-binding</keyword>
<accession>A0A1M6HSC7</accession>
<evidence type="ECO:0000313" key="11">
    <source>
        <dbReference type="EMBL" id="SHJ25102.1"/>
    </source>
</evidence>
<dbReference type="STRING" id="797419.SAMN05216556_11364"/>
<evidence type="ECO:0000259" key="10">
    <source>
        <dbReference type="Pfam" id="PF03372"/>
    </source>
</evidence>
<evidence type="ECO:0000256" key="4">
    <source>
        <dbReference type="ARBA" id="ARBA00022723"/>
    </source>
</evidence>
<protein>
    <submittedName>
        <fullName evidence="11">Metal-dependent hydrolase, endonuclease/exonuclease/phosphatase family</fullName>
    </submittedName>
</protein>
<dbReference type="InterPro" id="IPR036691">
    <property type="entry name" value="Endo/exonu/phosph_ase_sf"/>
</dbReference>
<dbReference type="SUPFAM" id="SSF56219">
    <property type="entry name" value="DNase I-like"/>
    <property type="match status" value="1"/>
</dbReference>
<keyword evidence="12" id="KW-1185">Reference proteome</keyword>
<dbReference type="Gene3D" id="3.60.10.10">
    <property type="entry name" value="Endonuclease/exonuclease/phosphatase"/>
    <property type="match status" value="1"/>
</dbReference>
<feature type="transmembrane region" description="Helical" evidence="9">
    <location>
        <begin position="36"/>
        <end position="59"/>
    </location>
</feature>
<gene>
    <name evidence="11" type="ORF">SAMN04487908_11240</name>
</gene>
<dbReference type="OrthoDB" id="635146at2"/>
<evidence type="ECO:0000256" key="2">
    <source>
        <dbReference type="ARBA" id="ARBA00001946"/>
    </source>
</evidence>
<keyword evidence="9" id="KW-1133">Transmembrane helix</keyword>
<dbReference type="GO" id="GO:0046872">
    <property type="term" value="F:metal ion binding"/>
    <property type="evidence" value="ECO:0007669"/>
    <property type="project" value="UniProtKB-KW"/>
</dbReference>
<keyword evidence="8" id="KW-0234">DNA repair</keyword>
<dbReference type="EMBL" id="FQYV01000012">
    <property type="protein sequence ID" value="SHJ25102.1"/>
    <property type="molecule type" value="Genomic_DNA"/>
</dbReference>
<keyword evidence="9" id="KW-0812">Transmembrane</keyword>
<dbReference type="GO" id="GO:0006281">
    <property type="term" value="P:DNA repair"/>
    <property type="evidence" value="ECO:0007669"/>
    <property type="project" value="UniProtKB-KW"/>
</dbReference>
<keyword evidence="9" id="KW-0472">Membrane</keyword>
<evidence type="ECO:0000256" key="9">
    <source>
        <dbReference type="SAM" id="Phobius"/>
    </source>
</evidence>
<sequence length="338" mass="39676">MGKFFNTIVYWVNLIMAFLLLLSFVIPYLPPSRFPTIALLSLLVPLLIILNILFALYWAFQLRRRFFISATFVVISYFYFNAFYKFSSEEDTVAYNNSLTVMSYNVRLFNNYEKKPSGDVVNTMKTYFETENPDVICIQEYYHPNNVDFSDYPYRYEHFKTSKTKLGNAIFSKYPLINKGAFDFKNTGNNTIYADIVKDKDTLRVYSVHLQSIGILPEVAFLQDLDNTRLRRKFAQAFKKQQYQIDAIQNHKQKTKNPVIICGDFNNTPFSYSYRKMRGTMKDAFRERGNGLGTTFLFDKFPLRIDYIFVSDELEVASFKTLKNTFSDHYAIRATLGW</sequence>
<dbReference type="CDD" id="cd09084">
    <property type="entry name" value="EEP-2"/>
    <property type="match status" value="1"/>
</dbReference>
<organism evidence="11 12">
    <name type="scientific">Aequorivita viscosa</name>
    <dbReference type="NCBI Taxonomy" id="797419"/>
    <lineage>
        <taxon>Bacteria</taxon>
        <taxon>Pseudomonadati</taxon>
        <taxon>Bacteroidota</taxon>
        <taxon>Flavobacteriia</taxon>
        <taxon>Flavobacteriales</taxon>
        <taxon>Flavobacteriaceae</taxon>
        <taxon>Aequorivita</taxon>
    </lineage>
</organism>
<dbReference type="AlphaFoldDB" id="A0A1M6HSC7"/>
<reference evidence="12" key="1">
    <citation type="submission" date="2016-11" db="EMBL/GenBank/DDBJ databases">
        <authorList>
            <person name="Varghese N."/>
            <person name="Submissions S."/>
        </authorList>
    </citation>
    <scope>NUCLEOTIDE SEQUENCE [LARGE SCALE GENOMIC DNA]</scope>
    <source>
        <strain evidence="12">DSM 26349</strain>
    </source>
</reference>
<dbReference type="PANTHER" id="PTHR15822:SF4">
    <property type="entry name" value="TYROSYL-DNA PHOSPHODIESTERASE 2"/>
    <property type="match status" value="1"/>
</dbReference>
<feature type="domain" description="Endonuclease/exonuclease/phosphatase" evidence="10">
    <location>
        <begin position="102"/>
        <end position="329"/>
    </location>
</feature>
<dbReference type="InterPro" id="IPR005135">
    <property type="entry name" value="Endo/exonuclease/phosphatase"/>
</dbReference>
<feature type="transmembrane region" description="Helical" evidence="9">
    <location>
        <begin position="66"/>
        <end position="84"/>
    </location>
</feature>
<proteinExistence type="predicted"/>
<dbReference type="GO" id="GO:0004519">
    <property type="term" value="F:endonuclease activity"/>
    <property type="evidence" value="ECO:0007669"/>
    <property type="project" value="UniProtKB-KW"/>
</dbReference>
<dbReference type="InterPro" id="IPR051547">
    <property type="entry name" value="TDP2-like"/>
</dbReference>
<dbReference type="Pfam" id="PF03372">
    <property type="entry name" value="Exo_endo_phos"/>
    <property type="match status" value="1"/>
</dbReference>
<keyword evidence="3" id="KW-0540">Nuclease</keyword>
<keyword evidence="5" id="KW-0227">DNA damage</keyword>
<keyword evidence="6 11" id="KW-0378">Hydrolase</keyword>
<dbReference type="PANTHER" id="PTHR15822">
    <property type="entry name" value="TRAF AND TNF RECEPTOR-ASSOCIATED PROTEIN"/>
    <property type="match status" value="1"/>
</dbReference>
<keyword evidence="11" id="KW-0269">Exonuclease</keyword>
<evidence type="ECO:0000256" key="6">
    <source>
        <dbReference type="ARBA" id="ARBA00022801"/>
    </source>
</evidence>
<evidence type="ECO:0000256" key="7">
    <source>
        <dbReference type="ARBA" id="ARBA00022842"/>
    </source>
</evidence>
<evidence type="ECO:0000256" key="8">
    <source>
        <dbReference type="ARBA" id="ARBA00023204"/>
    </source>
</evidence>
<comment type="cofactor">
    <cofactor evidence="1">
        <name>Mn(2+)</name>
        <dbReference type="ChEBI" id="CHEBI:29035"/>
    </cofactor>
</comment>
<name>A0A1M6HSC7_9FLAO</name>
<evidence type="ECO:0000313" key="12">
    <source>
        <dbReference type="Proteomes" id="UP000184172"/>
    </source>
</evidence>
<keyword evidence="11" id="KW-0255">Endonuclease</keyword>
<feature type="transmembrane region" description="Helical" evidence="9">
    <location>
        <begin position="7"/>
        <end position="30"/>
    </location>
</feature>
<dbReference type="GO" id="GO:0004527">
    <property type="term" value="F:exonuclease activity"/>
    <property type="evidence" value="ECO:0007669"/>
    <property type="project" value="UniProtKB-KW"/>
</dbReference>
<comment type="cofactor">
    <cofactor evidence="2">
        <name>Mg(2+)</name>
        <dbReference type="ChEBI" id="CHEBI:18420"/>
    </cofactor>
</comment>
<evidence type="ECO:0000256" key="1">
    <source>
        <dbReference type="ARBA" id="ARBA00001936"/>
    </source>
</evidence>
<evidence type="ECO:0000256" key="5">
    <source>
        <dbReference type="ARBA" id="ARBA00022763"/>
    </source>
</evidence>
<dbReference type="Proteomes" id="UP000184172">
    <property type="component" value="Unassembled WGS sequence"/>
</dbReference>
<evidence type="ECO:0000256" key="3">
    <source>
        <dbReference type="ARBA" id="ARBA00022722"/>
    </source>
</evidence>
<keyword evidence="7" id="KW-0460">Magnesium</keyword>